<dbReference type="PANTHER" id="PTHR43581:SF4">
    <property type="entry name" value="ATP_GTP PHOSPHATASE"/>
    <property type="match status" value="1"/>
</dbReference>
<dbReference type="EMBL" id="JACDUO010000001">
    <property type="protein sequence ID" value="MBA2864412.1"/>
    <property type="molecule type" value="Genomic_DNA"/>
</dbReference>
<evidence type="ECO:0000313" key="5">
    <source>
        <dbReference type="Proteomes" id="UP000567099"/>
    </source>
</evidence>
<sequence>MKIKLPGKYQDGKVLSNQVIDGGNIVIIGANGSGKTRFGVNIERNHVMTCHRISAQKSLSIPDQVRPSSKESAENDFLYGDPNKNVNNKILRRWGNKPENGFLNDYVKLITLLHTDAYEVVMEFHKNYEKGLNPDKPVTKLDHIKKIWEDILPHRELEITAGTMGIRPKNNPNDKYKASDLSDGERVIFYFIGSVLSVPKNTIVIIDEPEIHLHNSILKKLWDKIENIRPDCTFIYLTHSIDFASSRTNSKKIWVKEYRGNNIWDYEIIDDTKGIPEKIYLEIIGSRKPIIFVEGVSGSKLDDSHIYQHLFPEYTIKPVGSCEKVIEYAKSFNDNFNLHNLVAYGIVDKDRRTPEEINSLKTKNILVLEVAEIENLLIIEDLINVMANNGPNTVEDLVSEVKNNVYSFCNSILEYQAFEYAKYTIEREVSKIASENCGKNISKYQLNFEQKFGNYNVQEIYDEHHRYLKNIIDSKNYEDILKIFNSKGIFPQSNVVTLCGYTENGYLSLINKLIAENSSEGEFIRNAMRKYVDPDNILAR</sequence>
<dbReference type="GO" id="GO:0016887">
    <property type="term" value="F:ATP hydrolysis activity"/>
    <property type="evidence" value="ECO:0007669"/>
    <property type="project" value="InterPro"/>
</dbReference>
<evidence type="ECO:0000259" key="2">
    <source>
        <dbReference type="Pfam" id="PF13304"/>
    </source>
</evidence>
<dbReference type="AlphaFoldDB" id="A0A7J9PMF7"/>
<protein>
    <submittedName>
        <fullName evidence="4">Uncharacterized protein</fullName>
    </submittedName>
</protein>
<evidence type="ECO:0000313" key="4">
    <source>
        <dbReference type="EMBL" id="MBA2864412.1"/>
    </source>
</evidence>
<dbReference type="InterPro" id="IPR027417">
    <property type="entry name" value="P-loop_NTPase"/>
</dbReference>
<dbReference type="GO" id="GO:0005524">
    <property type="term" value="F:ATP binding"/>
    <property type="evidence" value="ECO:0007669"/>
    <property type="project" value="InterPro"/>
</dbReference>
<evidence type="ECO:0000259" key="3">
    <source>
        <dbReference type="Pfam" id="PF14491"/>
    </source>
</evidence>
<dbReference type="RefSeq" id="WP_181505157.1">
    <property type="nucleotide sequence ID" value="NZ_JACDUO010000001.1"/>
</dbReference>
<gene>
    <name evidence="4" type="ORF">HNP94_001412</name>
</gene>
<reference evidence="4 5" key="1">
    <citation type="submission" date="2020-07" db="EMBL/GenBank/DDBJ databases">
        <title>Genomic Encyclopedia of Type Strains, Phase IV (KMG-V): Genome sequencing to study the core and pangenomes of soil and plant-associated prokaryotes.</title>
        <authorList>
            <person name="Whitman W."/>
        </authorList>
    </citation>
    <scope>NUCLEOTIDE SEQUENCE [LARGE SCALE GENOMIC DNA]</scope>
    <source>
        <strain evidence="4 5">C13</strain>
    </source>
</reference>
<dbReference type="InterPro" id="IPR051396">
    <property type="entry name" value="Bact_Antivir_Def_Nuclease"/>
</dbReference>
<name>A0A7J9PMF7_METMI</name>
<organism evidence="4 5">
    <name type="scientific">Methanococcus maripaludis</name>
    <name type="common">Methanococcus deltae</name>
    <dbReference type="NCBI Taxonomy" id="39152"/>
    <lineage>
        <taxon>Archaea</taxon>
        <taxon>Methanobacteriati</taxon>
        <taxon>Methanobacteriota</taxon>
        <taxon>Methanomada group</taxon>
        <taxon>Methanococci</taxon>
        <taxon>Methanococcales</taxon>
        <taxon>Methanococcaceae</taxon>
        <taxon>Methanococcus</taxon>
    </lineage>
</organism>
<proteinExistence type="predicted"/>
<dbReference type="Pfam" id="PF14491">
    <property type="entry name" value="DUF4435"/>
    <property type="match status" value="1"/>
</dbReference>
<dbReference type="SUPFAM" id="SSF52540">
    <property type="entry name" value="P-loop containing nucleoside triphosphate hydrolases"/>
    <property type="match status" value="1"/>
</dbReference>
<dbReference type="Gene3D" id="3.40.50.300">
    <property type="entry name" value="P-loop containing nucleotide triphosphate hydrolases"/>
    <property type="match status" value="1"/>
</dbReference>
<dbReference type="InterPro" id="IPR029492">
    <property type="entry name" value="DUF4435"/>
</dbReference>
<feature type="domain" description="ATPase AAA-type core" evidence="2">
    <location>
        <begin position="177"/>
        <end position="241"/>
    </location>
</feature>
<dbReference type="Proteomes" id="UP000567099">
    <property type="component" value="Unassembled WGS sequence"/>
</dbReference>
<dbReference type="InterPro" id="IPR003959">
    <property type="entry name" value="ATPase_AAA_core"/>
</dbReference>
<comment type="caution">
    <text evidence="4">The sequence shown here is derived from an EMBL/GenBank/DDBJ whole genome shotgun (WGS) entry which is preliminary data.</text>
</comment>
<dbReference type="PANTHER" id="PTHR43581">
    <property type="entry name" value="ATP/GTP PHOSPHATASE"/>
    <property type="match status" value="1"/>
</dbReference>
<dbReference type="Pfam" id="PF13304">
    <property type="entry name" value="AAA_21"/>
    <property type="match status" value="1"/>
</dbReference>
<feature type="region of interest" description="Disordered" evidence="1">
    <location>
        <begin position="60"/>
        <end position="79"/>
    </location>
</feature>
<evidence type="ECO:0000256" key="1">
    <source>
        <dbReference type="SAM" id="MobiDB-lite"/>
    </source>
</evidence>
<accession>A0A7J9PMF7</accession>
<feature type="domain" description="DUF4435" evidence="3">
    <location>
        <begin position="287"/>
        <end position="517"/>
    </location>
</feature>